<evidence type="ECO:0000313" key="1">
    <source>
        <dbReference type="EMBL" id="CAI6332861.1"/>
    </source>
</evidence>
<evidence type="ECO:0000313" key="2">
    <source>
        <dbReference type="Proteomes" id="UP001152607"/>
    </source>
</evidence>
<name>A0A9W4UDE3_9PLEO</name>
<dbReference type="AlphaFoldDB" id="A0A9W4UDE3"/>
<dbReference type="Proteomes" id="UP001152607">
    <property type="component" value="Unassembled WGS sequence"/>
</dbReference>
<sequence>MDRYIPTGYLAQPLRRSSHASSWTGNHALRRLKTGNSMPWHGYLCAEAGQTRMRRLEAPARVARGVGIPKSSHRLYTMVQRWRQLENRGAWRGWSGRSMCH</sequence>
<dbReference type="EMBL" id="CAOQHR010000003">
    <property type="protein sequence ID" value="CAI6332861.1"/>
    <property type="molecule type" value="Genomic_DNA"/>
</dbReference>
<proteinExistence type="predicted"/>
<gene>
    <name evidence="1" type="ORF">PDIGIT_LOCUS5894</name>
</gene>
<organism evidence="1 2">
    <name type="scientific">Periconia digitata</name>
    <dbReference type="NCBI Taxonomy" id="1303443"/>
    <lineage>
        <taxon>Eukaryota</taxon>
        <taxon>Fungi</taxon>
        <taxon>Dikarya</taxon>
        <taxon>Ascomycota</taxon>
        <taxon>Pezizomycotina</taxon>
        <taxon>Dothideomycetes</taxon>
        <taxon>Pleosporomycetidae</taxon>
        <taxon>Pleosporales</taxon>
        <taxon>Massarineae</taxon>
        <taxon>Periconiaceae</taxon>
        <taxon>Periconia</taxon>
    </lineage>
</organism>
<reference evidence="1" key="1">
    <citation type="submission" date="2023-01" db="EMBL/GenBank/DDBJ databases">
        <authorList>
            <person name="Van Ghelder C."/>
            <person name="Rancurel C."/>
        </authorList>
    </citation>
    <scope>NUCLEOTIDE SEQUENCE</scope>
    <source>
        <strain evidence="1">CNCM I-4278</strain>
    </source>
</reference>
<accession>A0A9W4UDE3</accession>
<keyword evidence="2" id="KW-1185">Reference proteome</keyword>
<protein>
    <submittedName>
        <fullName evidence="1">Uncharacterized protein</fullName>
    </submittedName>
</protein>
<comment type="caution">
    <text evidence="1">The sequence shown here is derived from an EMBL/GenBank/DDBJ whole genome shotgun (WGS) entry which is preliminary data.</text>
</comment>